<comment type="caution">
    <text evidence="1">The sequence shown here is derived from an EMBL/GenBank/DDBJ whole genome shotgun (WGS) entry which is preliminary data.</text>
</comment>
<gene>
    <name evidence="1" type="ORF">B296_00025876</name>
</gene>
<evidence type="ECO:0000313" key="1">
    <source>
        <dbReference type="EMBL" id="RRT36203.1"/>
    </source>
</evidence>
<dbReference type="Proteomes" id="UP000287651">
    <property type="component" value="Unassembled WGS sequence"/>
</dbReference>
<dbReference type="AlphaFoldDB" id="A0A426X9Q5"/>
<reference evidence="1 2" key="1">
    <citation type="journal article" date="2014" name="Agronomy (Basel)">
        <title>A Draft Genome Sequence for Ensete ventricosum, the Drought-Tolerant Tree Against Hunger.</title>
        <authorList>
            <person name="Harrison J."/>
            <person name="Moore K.A."/>
            <person name="Paszkiewicz K."/>
            <person name="Jones T."/>
            <person name="Grant M."/>
            <person name="Ambacheew D."/>
            <person name="Muzemil S."/>
            <person name="Studholme D.J."/>
        </authorList>
    </citation>
    <scope>NUCLEOTIDE SEQUENCE [LARGE SCALE GENOMIC DNA]</scope>
</reference>
<evidence type="ECO:0000313" key="2">
    <source>
        <dbReference type="Proteomes" id="UP000287651"/>
    </source>
</evidence>
<dbReference type="EMBL" id="AMZH03023920">
    <property type="protein sequence ID" value="RRT36203.1"/>
    <property type="molecule type" value="Genomic_DNA"/>
</dbReference>
<sequence>MANARRRSLVLFDRWARRTHPERAHTHLVRPRKEDGRFQLVLRVPLRRTCPLHPMAYSLGNTLLDSTIQFTRVEISET</sequence>
<organism evidence="1 2">
    <name type="scientific">Ensete ventricosum</name>
    <name type="common">Abyssinian banana</name>
    <name type="synonym">Musa ensete</name>
    <dbReference type="NCBI Taxonomy" id="4639"/>
    <lineage>
        <taxon>Eukaryota</taxon>
        <taxon>Viridiplantae</taxon>
        <taxon>Streptophyta</taxon>
        <taxon>Embryophyta</taxon>
        <taxon>Tracheophyta</taxon>
        <taxon>Spermatophyta</taxon>
        <taxon>Magnoliopsida</taxon>
        <taxon>Liliopsida</taxon>
        <taxon>Zingiberales</taxon>
        <taxon>Musaceae</taxon>
        <taxon>Ensete</taxon>
    </lineage>
</organism>
<proteinExistence type="predicted"/>
<name>A0A426X9Q5_ENSVE</name>
<protein>
    <submittedName>
        <fullName evidence="1">Uncharacterized protein</fullName>
    </submittedName>
</protein>
<accession>A0A426X9Q5</accession>